<dbReference type="InterPro" id="IPR006767">
    <property type="entry name" value="Cwf19-like_C_dom-2"/>
</dbReference>
<dbReference type="PANTHER" id="PTHR12072:SF4">
    <property type="entry name" value="CWF19-LIKE PROTEIN 1"/>
    <property type="match status" value="1"/>
</dbReference>
<dbReference type="InterPro" id="IPR040194">
    <property type="entry name" value="Cwf19-like"/>
</dbReference>
<dbReference type="Gene3D" id="3.30.428.10">
    <property type="entry name" value="HIT-like"/>
    <property type="match status" value="1"/>
</dbReference>
<dbReference type="InterPro" id="IPR036265">
    <property type="entry name" value="HIT-like_sf"/>
</dbReference>
<dbReference type="SUPFAM" id="SSF54197">
    <property type="entry name" value="HIT-like"/>
    <property type="match status" value="1"/>
</dbReference>
<feature type="domain" description="Cwf19-like protein C-terminal" evidence="2">
    <location>
        <begin position="481"/>
        <end position="543"/>
    </location>
</feature>
<dbReference type="AlphaFoldDB" id="S3CLU3"/>
<feature type="region of interest" description="Disordered" evidence="1">
    <location>
        <begin position="253"/>
        <end position="302"/>
    </location>
</feature>
<evidence type="ECO:0000256" key="1">
    <source>
        <dbReference type="SAM" id="MobiDB-lite"/>
    </source>
</evidence>
<dbReference type="CDD" id="cd07380">
    <property type="entry name" value="MPP_CWF19_N"/>
    <property type="match status" value="1"/>
</dbReference>
<evidence type="ECO:0008006" key="6">
    <source>
        <dbReference type="Google" id="ProtNLM"/>
    </source>
</evidence>
<dbReference type="RefSeq" id="XP_008087488.1">
    <property type="nucleotide sequence ID" value="XM_008089297.1"/>
</dbReference>
<dbReference type="STRING" id="1116229.S3CLU3"/>
<dbReference type="EMBL" id="KE145371">
    <property type="protein sequence ID" value="EPE26169.1"/>
    <property type="molecule type" value="Genomic_DNA"/>
</dbReference>
<dbReference type="OMA" id="IVPITHY"/>
<dbReference type="GeneID" id="19461139"/>
<dbReference type="PANTHER" id="PTHR12072">
    <property type="entry name" value="CWF19, CELL CYCLE CONTROL PROTEIN"/>
    <property type="match status" value="1"/>
</dbReference>
<feature type="domain" description="Cwf19-like C-terminal" evidence="3">
    <location>
        <begin position="305"/>
        <end position="430"/>
    </location>
</feature>
<dbReference type="Pfam" id="PF04676">
    <property type="entry name" value="CwfJ_C_2"/>
    <property type="match status" value="1"/>
</dbReference>
<evidence type="ECO:0000313" key="4">
    <source>
        <dbReference type="EMBL" id="EPE26169.1"/>
    </source>
</evidence>
<protein>
    <recommendedName>
        <fullName evidence="6">CwfJ</fullName>
    </recommendedName>
</protein>
<dbReference type="Pfam" id="PF04677">
    <property type="entry name" value="CwfJ_C_1"/>
    <property type="match status" value="1"/>
</dbReference>
<evidence type="ECO:0000259" key="2">
    <source>
        <dbReference type="Pfam" id="PF04676"/>
    </source>
</evidence>
<dbReference type="GO" id="GO:0061632">
    <property type="term" value="F:RNA lariat debranching enzyme activator activity"/>
    <property type="evidence" value="ECO:0007669"/>
    <property type="project" value="TreeGrafter"/>
</dbReference>
<reference evidence="4 5" key="1">
    <citation type="journal article" date="2013" name="BMC Genomics">
        <title>Genomics-driven discovery of the pneumocandin biosynthetic gene cluster in the fungus Glarea lozoyensis.</title>
        <authorList>
            <person name="Chen L."/>
            <person name="Yue Q."/>
            <person name="Zhang X."/>
            <person name="Xiang M."/>
            <person name="Wang C."/>
            <person name="Li S."/>
            <person name="Che Y."/>
            <person name="Ortiz-Lopez F.J."/>
            <person name="Bills G.F."/>
            <person name="Liu X."/>
            <person name="An Z."/>
        </authorList>
    </citation>
    <scope>NUCLEOTIDE SEQUENCE [LARGE SCALE GENOMIC DNA]</scope>
    <source>
        <strain evidence="5">ATCC 20868 / MF5171</strain>
    </source>
</reference>
<dbReference type="GO" id="GO:0071014">
    <property type="term" value="C:post-mRNA release spliceosomal complex"/>
    <property type="evidence" value="ECO:0007669"/>
    <property type="project" value="EnsemblFungi"/>
</dbReference>
<dbReference type="InterPro" id="IPR006768">
    <property type="entry name" value="Cwf19-like_C_dom-1"/>
</dbReference>
<dbReference type="OrthoDB" id="444325at2759"/>
<evidence type="ECO:0000259" key="3">
    <source>
        <dbReference type="Pfam" id="PF04677"/>
    </source>
</evidence>
<keyword evidence="5" id="KW-1185">Reference proteome</keyword>
<dbReference type="KEGG" id="glz:GLAREA_02081"/>
<proteinExistence type="predicted"/>
<organism evidence="4 5">
    <name type="scientific">Glarea lozoyensis (strain ATCC 20868 / MF5171)</name>
    <dbReference type="NCBI Taxonomy" id="1116229"/>
    <lineage>
        <taxon>Eukaryota</taxon>
        <taxon>Fungi</taxon>
        <taxon>Dikarya</taxon>
        <taxon>Ascomycota</taxon>
        <taxon>Pezizomycotina</taxon>
        <taxon>Leotiomycetes</taxon>
        <taxon>Helotiales</taxon>
        <taxon>Helotiaceae</taxon>
        <taxon>Glarea</taxon>
    </lineage>
</organism>
<sequence length="544" mass="60255">MAAKIVVLGEVNGRLQPVFTKLASLHAKNSFSFAIAVGNLFADDNEAVTELLEGKLTIPLPTYFTVGQNALPPRIVEKIEKDEEICHNLHYLGKRSTTKTSEGIRIVALGGQLDETIIGGLSKEQHLPFHTVGDAKALQGAHEADILLTALWPSFIRKGSKVSLPEGLIDVTGQDHISDLCASLRPRYHFSSSPEFFFEREPFFHPPTTEAPDNRPLTRFISLAAHGNPLKQKALYAFSLQTSVDPTAPLPAGATASPFLSRPNPKKRPALDLEPYSRYGTHDSNGGYNKRGRGRRGERAPPPGPDSCFFCLSNPNLETHLISSIGDDAYLTIAKGPLTTSETNAVHDIDFPAHALIIPLTHAPTLSSITEEDDSKIKTYSEMNKFKDALQKMIAEKSNNSLGAVTYEISKGNGVHVHWQLLPMPVDIIRKGLVEAGFRVEAENRLFPSFEVRDPRIGDNEGDFFRVWIWTPPADEASVGSTNCLIMPFDHSIRFDLQFGRIVLAKLLGLTDRTQWRECSQTEEEEKKDIEAFKAAFKKYDFTL</sequence>
<gene>
    <name evidence="4" type="ORF">GLAREA_02081</name>
</gene>
<accession>S3CLU3</accession>
<dbReference type="HOGENOM" id="CLU_019955_3_0_1"/>
<evidence type="ECO:0000313" key="5">
    <source>
        <dbReference type="Proteomes" id="UP000016922"/>
    </source>
</evidence>
<name>S3CLU3_GLAL2</name>
<dbReference type="GO" id="GO:0000974">
    <property type="term" value="C:Prp19 complex"/>
    <property type="evidence" value="ECO:0007669"/>
    <property type="project" value="EnsemblFungi"/>
</dbReference>
<dbReference type="eggNOG" id="KOG2476">
    <property type="taxonomic scope" value="Eukaryota"/>
</dbReference>
<dbReference type="Proteomes" id="UP000016922">
    <property type="component" value="Unassembled WGS sequence"/>
</dbReference>
<dbReference type="GO" id="GO:0000398">
    <property type="term" value="P:mRNA splicing, via spliceosome"/>
    <property type="evidence" value="ECO:0007669"/>
    <property type="project" value="TreeGrafter"/>
</dbReference>